<accession>A0A165PGN4</accession>
<dbReference type="InterPro" id="IPR045255">
    <property type="entry name" value="RanBP1-like"/>
</dbReference>
<dbReference type="SUPFAM" id="SSF50729">
    <property type="entry name" value="PH domain-like"/>
    <property type="match status" value="1"/>
</dbReference>
<dbReference type="GO" id="GO:0005634">
    <property type="term" value="C:nucleus"/>
    <property type="evidence" value="ECO:0007669"/>
    <property type="project" value="UniProtKB-SubCell"/>
</dbReference>
<organism evidence="5 6">
    <name type="scientific">Neolentinus lepideus HHB14362 ss-1</name>
    <dbReference type="NCBI Taxonomy" id="1314782"/>
    <lineage>
        <taxon>Eukaryota</taxon>
        <taxon>Fungi</taxon>
        <taxon>Dikarya</taxon>
        <taxon>Basidiomycota</taxon>
        <taxon>Agaricomycotina</taxon>
        <taxon>Agaricomycetes</taxon>
        <taxon>Gloeophyllales</taxon>
        <taxon>Gloeophyllaceae</taxon>
        <taxon>Neolentinus</taxon>
    </lineage>
</organism>
<dbReference type="PANTHER" id="PTHR23138:SF142">
    <property type="entry name" value="RAN-BINDING PROTEIN 3B-RELATED"/>
    <property type="match status" value="1"/>
</dbReference>
<evidence type="ECO:0000256" key="3">
    <source>
        <dbReference type="SAM" id="MobiDB-lite"/>
    </source>
</evidence>
<keyword evidence="2" id="KW-0539">Nucleus</keyword>
<comment type="subcellular location">
    <subcellularLocation>
        <location evidence="1">Nucleus</location>
    </subcellularLocation>
</comment>
<dbReference type="Gene3D" id="2.30.29.30">
    <property type="entry name" value="Pleckstrin-homology domain (PH domain)/Phosphotyrosine-binding domain (PTB)"/>
    <property type="match status" value="1"/>
</dbReference>
<dbReference type="Pfam" id="PF00638">
    <property type="entry name" value="Ran_BP1"/>
    <property type="match status" value="1"/>
</dbReference>
<dbReference type="Proteomes" id="UP000076761">
    <property type="component" value="Unassembled WGS sequence"/>
</dbReference>
<feature type="compositionally biased region" description="Basic and acidic residues" evidence="3">
    <location>
        <begin position="28"/>
        <end position="41"/>
    </location>
</feature>
<feature type="region of interest" description="Disordered" evidence="3">
    <location>
        <begin position="353"/>
        <end position="379"/>
    </location>
</feature>
<feature type="region of interest" description="Disordered" evidence="3">
    <location>
        <begin position="406"/>
        <end position="433"/>
    </location>
</feature>
<feature type="compositionally biased region" description="Low complexity" evidence="3">
    <location>
        <begin position="88"/>
        <end position="103"/>
    </location>
</feature>
<feature type="compositionally biased region" description="Basic residues" evidence="3">
    <location>
        <begin position="64"/>
        <end position="73"/>
    </location>
</feature>
<reference evidence="5 6" key="1">
    <citation type="journal article" date="2016" name="Mol. Biol. Evol.">
        <title>Comparative Genomics of Early-Diverging Mushroom-Forming Fungi Provides Insights into the Origins of Lignocellulose Decay Capabilities.</title>
        <authorList>
            <person name="Nagy L.G."/>
            <person name="Riley R."/>
            <person name="Tritt A."/>
            <person name="Adam C."/>
            <person name="Daum C."/>
            <person name="Floudas D."/>
            <person name="Sun H."/>
            <person name="Yadav J.S."/>
            <person name="Pangilinan J."/>
            <person name="Larsson K.H."/>
            <person name="Matsuura K."/>
            <person name="Barry K."/>
            <person name="Labutti K."/>
            <person name="Kuo R."/>
            <person name="Ohm R.A."/>
            <person name="Bhattacharya S.S."/>
            <person name="Shirouzu T."/>
            <person name="Yoshinaga Y."/>
            <person name="Martin F.M."/>
            <person name="Grigoriev I.V."/>
            <person name="Hibbett D.S."/>
        </authorList>
    </citation>
    <scope>NUCLEOTIDE SEQUENCE [LARGE SCALE GENOMIC DNA]</scope>
    <source>
        <strain evidence="5 6">HHB14362 ss-1</strain>
    </source>
</reference>
<dbReference type="InterPro" id="IPR000156">
    <property type="entry name" value="Ran_bind_dom"/>
</dbReference>
<gene>
    <name evidence="5" type="ORF">NEOLEDRAFT_1140046</name>
</gene>
<evidence type="ECO:0000313" key="6">
    <source>
        <dbReference type="Proteomes" id="UP000076761"/>
    </source>
</evidence>
<dbReference type="PROSITE" id="PS50196">
    <property type="entry name" value="RANBD1"/>
    <property type="match status" value="1"/>
</dbReference>
<evidence type="ECO:0000256" key="2">
    <source>
        <dbReference type="ARBA" id="ARBA00023242"/>
    </source>
</evidence>
<dbReference type="EMBL" id="KV425612">
    <property type="protein sequence ID" value="KZT21017.1"/>
    <property type="molecule type" value="Genomic_DNA"/>
</dbReference>
<dbReference type="STRING" id="1314782.A0A165PGN4"/>
<dbReference type="InterPro" id="IPR011993">
    <property type="entry name" value="PH-like_dom_sf"/>
</dbReference>
<dbReference type="SMART" id="SM00160">
    <property type="entry name" value="RanBD"/>
    <property type="match status" value="1"/>
</dbReference>
<proteinExistence type="predicted"/>
<evidence type="ECO:0000313" key="5">
    <source>
        <dbReference type="EMBL" id="KZT21017.1"/>
    </source>
</evidence>
<feature type="domain" description="RanBD1" evidence="4">
    <location>
        <begin position="464"/>
        <end position="540"/>
    </location>
</feature>
<feature type="compositionally biased region" description="Polar residues" evidence="3">
    <location>
        <begin position="308"/>
        <end position="322"/>
    </location>
</feature>
<feature type="region of interest" description="Disordered" evidence="3">
    <location>
        <begin position="1"/>
        <end position="263"/>
    </location>
</feature>
<evidence type="ECO:0000259" key="4">
    <source>
        <dbReference type="PROSITE" id="PS50196"/>
    </source>
</evidence>
<feature type="compositionally biased region" description="Basic and acidic residues" evidence="3">
    <location>
        <begin position="216"/>
        <end position="228"/>
    </location>
</feature>
<evidence type="ECO:0000256" key="1">
    <source>
        <dbReference type="ARBA" id="ARBA00004123"/>
    </source>
</evidence>
<feature type="region of interest" description="Disordered" evidence="3">
    <location>
        <begin position="302"/>
        <end position="338"/>
    </location>
</feature>
<dbReference type="AlphaFoldDB" id="A0A165PGN4"/>
<dbReference type="InParanoid" id="A0A165PGN4"/>
<name>A0A165PGN4_9AGAM</name>
<dbReference type="OrthoDB" id="185618at2759"/>
<dbReference type="PANTHER" id="PTHR23138">
    <property type="entry name" value="RAN BINDING PROTEIN"/>
    <property type="match status" value="1"/>
</dbReference>
<protein>
    <recommendedName>
        <fullName evidence="4">RanBD1 domain-containing protein</fullName>
    </recommendedName>
</protein>
<keyword evidence="6" id="KW-1185">Reference proteome</keyword>
<sequence length="587" mass="63379">MTGDVRNAIDNAQAAGNVEEEVSTLDVPDSKIPCKREREISLEPATPRPNDPDDGPDDIEKKPTPRHAKKKRSHELESTEELQEDNLSQSSGSRSPPLSTSPPHEVKMRQISQGVEDIDMKRSIQGAPNTKEDLAPQSATPEPEEHDSPDTTPAPSLAVEPPSSARQSPESDSEQDEDKAALKRKMDDRGPSQEEEVTVVKPRRDSVDSVTGGAKRLREDADQDDNPRLTKRPSPPPAEDDQVPKQIETPQAIPTRPQTPKVELVDGQSLPKLSGFMAYASSSSPFASVKGASIFAAKATVPAAPLSSGRSSPTSAGQTSISKPATPPPQTPAKRTGFEAFASVASPFASVARVKSPTPAFGSPSGIGGGFSRSKSPMRRTPVLASTDAFSSYAAATSAFAVPVSKRARADSPNHTNPLDAGVENNEDAEGEDKDVSFAERLRAEKDQETAQDDGDEWTSKNKLALSEQDLTTGEEDEETIQQVRGKLFVLSSQSQWKERGTGSLRLNVRRDDGSGARLLMRKEAVFTVILNITLFKGMSCFLAQDPRYLRFSAIEDGKTTHYNLRVQSAKIAQELLDTINSNIPDV</sequence>
<feature type="compositionally biased region" description="Basic and acidic residues" evidence="3">
    <location>
        <begin position="178"/>
        <end position="192"/>
    </location>
</feature>